<dbReference type="RefSeq" id="WP_283411008.1">
    <property type="nucleotide sequence ID" value="NZ_FXUA01000001.1"/>
</dbReference>
<name>A0ABY1N776_9BACT</name>
<comment type="caution">
    <text evidence="5">The sequence shown here is derived from an EMBL/GenBank/DDBJ whole genome shotgun (WGS) entry which is preliminary data.</text>
</comment>
<proteinExistence type="predicted"/>
<evidence type="ECO:0000256" key="1">
    <source>
        <dbReference type="PROSITE-ProRule" id="PRU00473"/>
    </source>
</evidence>
<dbReference type="InterPro" id="IPR036737">
    <property type="entry name" value="OmpA-like_sf"/>
</dbReference>
<dbReference type="PANTHER" id="PTHR30329:SF21">
    <property type="entry name" value="LIPOPROTEIN YIAD-RELATED"/>
    <property type="match status" value="1"/>
</dbReference>
<accession>A0ABY1N776</accession>
<dbReference type="EMBL" id="FXUA01000001">
    <property type="protein sequence ID" value="SMP01934.1"/>
    <property type="molecule type" value="Genomic_DNA"/>
</dbReference>
<evidence type="ECO:0000313" key="5">
    <source>
        <dbReference type="EMBL" id="SMP01934.1"/>
    </source>
</evidence>
<dbReference type="InterPro" id="IPR050330">
    <property type="entry name" value="Bact_OuterMem_StrucFunc"/>
</dbReference>
<dbReference type="InterPro" id="IPR006665">
    <property type="entry name" value="OmpA-like"/>
</dbReference>
<reference evidence="5 6" key="1">
    <citation type="submission" date="2017-05" db="EMBL/GenBank/DDBJ databases">
        <authorList>
            <person name="Varghese N."/>
            <person name="Submissions S."/>
        </authorList>
    </citation>
    <scope>NUCLEOTIDE SEQUENCE [LARGE SCALE GENOMIC DNA]</scope>
    <source>
        <strain evidence="5 6">DSM 15360</strain>
    </source>
</reference>
<dbReference type="PANTHER" id="PTHR30329">
    <property type="entry name" value="STATOR ELEMENT OF FLAGELLAR MOTOR COMPLEX"/>
    <property type="match status" value="1"/>
</dbReference>
<organism evidence="5 6">
    <name type="scientific">Algoriphagus winogradskyi</name>
    <dbReference type="NCBI Taxonomy" id="237017"/>
    <lineage>
        <taxon>Bacteria</taxon>
        <taxon>Pseudomonadati</taxon>
        <taxon>Bacteroidota</taxon>
        <taxon>Cytophagia</taxon>
        <taxon>Cytophagales</taxon>
        <taxon>Cyclobacteriaceae</taxon>
        <taxon>Algoriphagus</taxon>
    </lineage>
</organism>
<feature type="chain" id="PRO_5047192854" evidence="3">
    <location>
        <begin position="28"/>
        <end position="541"/>
    </location>
</feature>
<dbReference type="Pfam" id="PF00691">
    <property type="entry name" value="OmpA"/>
    <property type="match status" value="1"/>
</dbReference>
<dbReference type="Proteomes" id="UP001157915">
    <property type="component" value="Unassembled WGS sequence"/>
</dbReference>
<dbReference type="PROSITE" id="PS51123">
    <property type="entry name" value="OMPA_2"/>
    <property type="match status" value="1"/>
</dbReference>
<keyword evidence="3" id="KW-0732">Signal</keyword>
<feature type="domain" description="OmpA-like" evidence="4">
    <location>
        <begin position="425"/>
        <end position="541"/>
    </location>
</feature>
<sequence length="541" mass="59319">MRKFNNVFQKASGAMLLAFCFSFNLQAQQVISLSGANSPQDDMNPVWIGDNTLLFTRAFHPDNIGGITDPGDIWMTKKSESGEWQEAVHRADLSTDGYDFSLGLEDFLTLLVYHTGGERFGIYQYSKFGKDWNFLRQVSMEGLAGLTGQVTGRVGSGGKVIFLSGKAKDSKGNEDIYVSEKISPIEWSKPVNIGSAVNTIGQEMSPYYDNKSGELYFSSNMHEGAEGKDIFIAKRLGEGWNNWSQPVLWEQVSSPGSEVSVTFINEKEVVWTSTQNSDGFADLLTFETIIPLEIPDEFVAAVPEPSAPIENPVKSKTVSIVPIYPSSAVGFPEVKVTEQEVEQVEMPISWFVVDAKNKTLVPFSISWKVGETTISKNASDSLKLSDLKVTQQKEVKISAEGYFPKSVLVSEIKTAEPTVVLMTKAESGSMLLLDKVSFKRGTAELEGSDTKASLTELAGFLLENPAMKLRIHGHTDSAGDPGLNKALSLDRAGSVRDFLIEQGVPFESLRISGWGGTRPTASNATESGRSKNRRVELEVER</sequence>
<evidence type="ECO:0000256" key="2">
    <source>
        <dbReference type="SAM" id="MobiDB-lite"/>
    </source>
</evidence>
<keyword evidence="6" id="KW-1185">Reference proteome</keyword>
<evidence type="ECO:0000259" key="4">
    <source>
        <dbReference type="PROSITE" id="PS51123"/>
    </source>
</evidence>
<evidence type="ECO:0000256" key="3">
    <source>
        <dbReference type="SAM" id="SignalP"/>
    </source>
</evidence>
<feature type="signal peptide" evidence="3">
    <location>
        <begin position="1"/>
        <end position="27"/>
    </location>
</feature>
<feature type="region of interest" description="Disordered" evidence="2">
    <location>
        <begin position="515"/>
        <end position="541"/>
    </location>
</feature>
<keyword evidence="1" id="KW-0472">Membrane</keyword>
<dbReference type="Gene3D" id="3.30.1330.60">
    <property type="entry name" value="OmpA-like domain"/>
    <property type="match status" value="1"/>
</dbReference>
<evidence type="ECO:0000313" key="6">
    <source>
        <dbReference type="Proteomes" id="UP001157915"/>
    </source>
</evidence>
<protein>
    <submittedName>
        <fullName evidence="5">Outer membrane protein OmpA</fullName>
    </submittedName>
</protein>
<gene>
    <name evidence="5" type="ORF">SAMN06265367_10154</name>
</gene>
<dbReference type="SUPFAM" id="SSF103088">
    <property type="entry name" value="OmpA-like"/>
    <property type="match status" value="1"/>
</dbReference>
<dbReference type="CDD" id="cd07185">
    <property type="entry name" value="OmpA_C-like"/>
    <property type="match status" value="1"/>
</dbReference>